<gene>
    <name evidence="4" type="primary">LOC114828237</name>
</gene>
<accession>A0AAJ7WHK0</accession>
<feature type="compositionally biased region" description="Basic residues" evidence="1">
    <location>
        <begin position="504"/>
        <end position="515"/>
    </location>
</feature>
<feature type="compositionally biased region" description="Basic residues" evidence="1">
    <location>
        <begin position="246"/>
        <end position="261"/>
    </location>
</feature>
<keyword evidence="3" id="KW-1185">Reference proteome</keyword>
<feature type="region of interest" description="Disordered" evidence="1">
    <location>
        <begin position="77"/>
        <end position="111"/>
    </location>
</feature>
<feature type="compositionally biased region" description="Polar residues" evidence="1">
    <location>
        <begin position="706"/>
        <end position="715"/>
    </location>
</feature>
<dbReference type="Proteomes" id="UP000694867">
    <property type="component" value="Unplaced"/>
</dbReference>
<feature type="region of interest" description="Disordered" evidence="1">
    <location>
        <begin position="548"/>
        <end position="591"/>
    </location>
</feature>
<feature type="compositionally biased region" description="Polar residues" evidence="1">
    <location>
        <begin position="268"/>
        <end position="282"/>
    </location>
</feature>
<protein>
    <submittedName>
        <fullName evidence="4">Mucin-5AC-like</fullName>
    </submittedName>
</protein>
<evidence type="ECO:0000256" key="2">
    <source>
        <dbReference type="SAM" id="SignalP"/>
    </source>
</evidence>
<evidence type="ECO:0000313" key="3">
    <source>
        <dbReference type="Proteomes" id="UP000694867"/>
    </source>
</evidence>
<feature type="chain" id="PRO_5042604035" evidence="2">
    <location>
        <begin position="17"/>
        <end position="730"/>
    </location>
</feature>
<name>A0AAJ7WHK0_9ACAR</name>
<dbReference type="GeneID" id="114828237"/>
<feature type="compositionally biased region" description="Polar residues" evidence="1">
    <location>
        <begin position="102"/>
        <end position="111"/>
    </location>
</feature>
<evidence type="ECO:0000256" key="1">
    <source>
        <dbReference type="SAM" id="MobiDB-lite"/>
    </source>
</evidence>
<keyword evidence="2" id="KW-0732">Signal</keyword>
<feature type="region of interest" description="Disordered" evidence="1">
    <location>
        <begin position="230"/>
        <end position="530"/>
    </location>
</feature>
<feature type="compositionally biased region" description="Low complexity" evidence="1">
    <location>
        <begin position="363"/>
        <end position="394"/>
    </location>
</feature>
<reference evidence="4" key="1">
    <citation type="submission" date="2025-08" db="UniProtKB">
        <authorList>
            <consortium name="RefSeq"/>
        </authorList>
    </citation>
    <scope>IDENTIFICATION</scope>
</reference>
<proteinExistence type="predicted"/>
<feature type="region of interest" description="Disordered" evidence="1">
    <location>
        <begin position="706"/>
        <end position="730"/>
    </location>
</feature>
<evidence type="ECO:0000313" key="4">
    <source>
        <dbReference type="RefSeq" id="XP_028967351.1"/>
    </source>
</evidence>
<dbReference type="AlphaFoldDB" id="A0AAJ7WHK0"/>
<feature type="compositionally biased region" description="Polar residues" evidence="1">
    <location>
        <begin position="569"/>
        <end position="591"/>
    </location>
</feature>
<feature type="signal peptide" evidence="2">
    <location>
        <begin position="1"/>
        <end position="16"/>
    </location>
</feature>
<organism evidence="3 4">
    <name type="scientific">Galendromus occidentalis</name>
    <name type="common">western predatory mite</name>
    <dbReference type="NCBI Taxonomy" id="34638"/>
    <lineage>
        <taxon>Eukaryota</taxon>
        <taxon>Metazoa</taxon>
        <taxon>Ecdysozoa</taxon>
        <taxon>Arthropoda</taxon>
        <taxon>Chelicerata</taxon>
        <taxon>Arachnida</taxon>
        <taxon>Acari</taxon>
        <taxon>Parasitiformes</taxon>
        <taxon>Mesostigmata</taxon>
        <taxon>Gamasina</taxon>
        <taxon>Phytoseioidea</taxon>
        <taxon>Phytoseiidae</taxon>
        <taxon>Typhlodrominae</taxon>
        <taxon>Galendromus</taxon>
    </lineage>
</organism>
<feature type="compositionally biased region" description="Polar residues" evidence="1">
    <location>
        <begin position="398"/>
        <end position="460"/>
    </location>
</feature>
<feature type="compositionally biased region" description="Polar residues" evidence="1">
    <location>
        <begin position="230"/>
        <end position="245"/>
    </location>
</feature>
<dbReference type="KEGG" id="goe:114828237"/>
<feature type="compositionally biased region" description="Polar residues" evidence="1">
    <location>
        <begin position="311"/>
        <end position="336"/>
    </location>
</feature>
<sequence>MRRVFLILSVSSFVLGQTTPDQTEGRPKYQRALTDLVPASLITVLDKYHRPINSNYDAPEPTKQKLTKAEILAKFTSARSSSTTPSTTPRSTTTTTRKPSSYVTSYPNLGQTDDGTETPFRILFIQTTTPSVPVDLTQPGFFTKVVTQTAKTVTVYEDGVARTETVTPSPSRDTTLSSSPDFSPVFIYKNQRFTSDSPNPVVSVASSVSTSDGEVFKNGGEIKAQTLQGLQNAVGTPAGKSSSTPRPRRKVIKVKSRKVLKKDREAQKTTVKPSTEAETTVETPKKKGASNGRAPKTNAPRERSKVLITRRLNNPQKSQSIEIQTTVAPSLEATSETPRKVRRPGGIRRSTAAPEIGKSTSEAPTTTATPARPLFRARVALAPSRAPSTAAPTLRSVIPTSSSAQFEPTKSPTRRNPQLSRTSPATSSSTLSNTRLPETSTTLVQTPEPSDVKSSTQPRISQKRVVTRIGTSRPVTTALLTTTPLPSAPTDAPSSTEVPPASRSPKKIVKRKKKPTASTAAPESESSDGTTVTPVSIIYFQTTRFTTPTPSVTEARRVGKKRRRKPSTAAGTVSTQPIPFSPTEPSTFSAPQAVTGFRPITTSNYFPTPEHLQHLPKTDEIAQVINLPGGRLSSYQARYSPQRQQEFVPDRAYDTSIPNPSPQQIPRIPPNQRAIRPGPFTVDEFFANDPTYQDLQRLLVAETNRFHSQPRNSARYSPYQDRAVDYRSSK</sequence>
<feature type="compositionally biased region" description="Low complexity" evidence="1">
    <location>
        <begin position="476"/>
        <end position="496"/>
    </location>
</feature>
<feature type="compositionally biased region" description="Low complexity" evidence="1">
    <location>
        <begin position="77"/>
        <end position="101"/>
    </location>
</feature>
<dbReference type="RefSeq" id="XP_028967351.1">
    <property type="nucleotide sequence ID" value="XM_029111518.1"/>
</dbReference>